<sequence>MRVAVLLTCHNRKEKTKACLVNLFEQELPENTSMEVFVCDDGSTDGTGAMLQQNFPAVKIVQGDGNQFWGGGMRMAWNMALEQGGFDFFLWLNDDTFLFPQALQKLFRDYFSLASPKSILLGACKDPRTGRFSFGGSSDSQAVIPQGSPQEVKWINGNLVLIPNAVAAELGNLSGDFTHYLGDYDYGLRAQKKGIKCFTASEYLAACESNSLPYWGSTEVPFAKRWELLHSVKGLAIAEYTRFLKRHFGKGRAYKNLVSSYGRTLFPKLFLRIRDIV</sequence>
<name>A0ABS3CAE4_9BACT</name>
<dbReference type="EMBL" id="JAFKCT010000014">
    <property type="protein sequence ID" value="MBN7813506.1"/>
    <property type="molecule type" value="Genomic_DNA"/>
</dbReference>
<dbReference type="RefSeq" id="WP_206580279.1">
    <property type="nucleotide sequence ID" value="NZ_JAFKCT010000014.1"/>
</dbReference>
<dbReference type="SUPFAM" id="SSF53448">
    <property type="entry name" value="Nucleotide-diphospho-sugar transferases"/>
    <property type="match status" value="1"/>
</dbReference>
<keyword evidence="6" id="KW-1185">Reference proteome</keyword>
<comment type="caution">
    <text evidence="5">The sequence shown here is derived from an EMBL/GenBank/DDBJ whole genome shotgun (WGS) entry which is preliminary data.</text>
</comment>
<dbReference type="InterPro" id="IPR029044">
    <property type="entry name" value="Nucleotide-diphossugar_trans"/>
</dbReference>
<gene>
    <name evidence="5" type="ORF">J0A68_21295</name>
</gene>
<proteinExistence type="inferred from homology"/>
<keyword evidence="3" id="KW-0808">Transferase</keyword>
<evidence type="ECO:0000256" key="1">
    <source>
        <dbReference type="ARBA" id="ARBA00006739"/>
    </source>
</evidence>
<reference evidence="5 6" key="1">
    <citation type="submission" date="2021-03" db="EMBL/GenBank/DDBJ databases">
        <title>novel species isolated from a fishpond in China.</title>
        <authorList>
            <person name="Lu H."/>
            <person name="Cai Z."/>
        </authorList>
    </citation>
    <scope>NUCLEOTIDE SEQUENCE [LARGE SCALE GENOMIC DNA]</scope>
    <source>
        <strain evidence="5 6">H41</strain>
    </source>
</reference>
<dbReference type="Gene3D" id="3.90.550.10">
    <property type="entry name" value="Spore Coat Polysaccharide Biosynthesis Protein SpsA, Chain A"/>
    <property type="match status" value="1"/>
</dbReference>
<comment type="similarity">
    <text evidence="1">Belongs to the glycosyltransferase 2 family.</text>
</comment>
<evidence type="ECO:0000313" key="5">
    <source>
        <dbReference type="EMBL" id="MBN7813506.1"/>
    </source>
</evidence>
<protein>
    <submittedName>
        <fullName evidence="5">Glycosyltransferase family 2 protein</fullName>
    </submittedName>
</protein>
<evidence type="ECO:0000256" key="2">
    <source>
        <dbReference type="ARBA" id="ARBA00022676"/>
    </source>
</evidence>
<evidence type="ECO:0000256" key="3">
    <source>
        <dbReference type="ARBA" id="ARBA00022679"/>
    </source>
</evidence>
<dbReference type="Pfam" id="PF00535">
    <property type="entry name" value="Glycos_transf_2"/>
    <property type="match status" value="1"/>
</dbReference>
<dbReference type="PANTHER" id="PTHR43179">
    <property type="entry name" value="RHAMNOSYLTRANSFERASE WBBL"/>
    <property type="match status" value="1"/>
</dbReference>
<dbReference type="InterPro" id="IPR001173">
    <property type="entry name" value="Glyco_trans_2-like"/>
</dbReference>
<dbReference type="Proteomes" id="UP000664317">
    <property type="component" value="Unassembled WGS sequence"/>
</dbReference>
<feature type="domain" description="Glycosyltransferase 2-like" evidence="4">
    <location>
        <begin position="5"/>
        <end position="108"/>
    </location>
</feature>
<accession>A0ABS3CAE4</accession>
<evidence type="ECO:0000259" key="4">
    <source>
        <dbReference type="Pfam" id="PF00535"/>
    </source>
</evidence>
<keyword evidence="2" id="KW-0328">Glycosyltransferase</keyword>
<dbReference type="PANTHER" id="PTHR43179:SF12">
    <property type="entry name" value="GALACTOFURANOSYLTRANSFERASE GLFT2"/>
    <property type="match status" value="1"/>
</dbReference>
<evidence type="ECO:0000313" key="6">
    <source>
        <dbReference type="Proteomes" id="UP000664317"/>
    </source>
</evidence>
<organism evidence="5 6">
    <name type="scientific">Algoriphagus oliviformis</name>
    <dbReference type="NCBI Taxonomy" id="2811231"/>
    <lineage>
        <taxon>Bacteria</taxon>
        <taxon>Pseudomonadati</taxon>
        <taxon>Bacteroidota</taxon>
        <taxon>Cytophagia</taxon>
        <taxon>Cytophagales</taxon>
        <taxon>Cyclobacteriaceae</taxon>
        <taxon>Algoriphagus</taxon>
    </lineage>
</organism>